<protein>
    <submittedName>
        <fullName evidence="1">(wild Malaysian banana) hypothetical protein</fullName>
    </submittedName>
</protein>
<evidence type="ECO:0000313" key="1">
    <source>
        <dbReference type="EMBL" id="CAG1852376.1"/>
    </source>
</evidence>
<proteinExistence type="predicted"/>
<dbReference type="AlphaFoldDB" id="A0A8D7AQX9"/>
<name>A0A8D7AQX9_MUSAM</name>
<sequence length="237" mass="26998">LIQREVRIKPRAAVGVVGWQHFVPAAELHFLITCAPNFHEPALPLKFLHRHLHRSLLHRHRLWDVHLRLNFPGGQVLLPNMLHPIVHELRLHFHHPREACRVLDADIVQAPPGESLVHEQRRLELAILAFLLAELLLQLGDALEQEPFLVHHLLALLHLRHAPEFIEYACGLMEGGPHRGVLLLRPVQDQARLDVAERGELADLLYQTPPPLLEGDPPRGVIGNPCKFYLLPSHVAR</sequence>
<organism evidence="1">
    <name type="scientific">Musa acuminata subsp. malaccensis</name>
    <name type="common">Wild banana</name>
    <name type="synonym">Musa malaccensis</name>
    <dbReference type="NCBI Taxonomy" id="214687"/>
    <lineage>
        <taxon>Eukaryota</taxon>
        <taxon>Viridiplantae</taxon>
        <taxon>Streptophyta</taxon>
        <taxon>Embryophyta</taxon>
        <taxon>Tracheophyta</taxon>
        <taxon>Spermatophyta</taxon>
        <taxon>Magnoliopsida</taxon>
        <taxon>Liliopsida</taxon>
        <taxon>Zingiberales</taxon>
        <taxon>Musaceae</taxon>
        <taxon>Musa</taxon>
    </lineage>
</organism>
<accession>A0A8D7AQX9</accession>
<reference evidence="1" key="1">
    <citation type="submission" date="2021-03" db="EMBL/GenBank/DDBJ databases">
        <authorList>
            <consortium name="Genoscope - CEA"/>
            <person name="William W."/>
        </authorList>
    </citation>
    <scope>NUCLEOTIDE SEQUENCE</scope>
    <source>
        <strain evidence="1">Doubled-haploid Pahang</strain>
    </source>
</reference>
<dbReference type="EMBL" id="HG996476">
    <property type="protein sequence ID" value="CAG1852376.1"/>
    <property type="molecule type" value="Genomic_DNA"/>
</dbReference>
<feature type="non-terminal residue" evidence="1">
    <location>
        <position position="1"/>
    </location>
</feature>
<gene>
    <name evidence="1" type="ORF">GSMUA_306020.1</name>
</gene>